<dbReference type="InterPro" id="IPR056906">
    <property type="entry name" value="ORF2/G2P_dom"/>
</dbReference>
<evidence type="ECO:0000259" key="1">
    <source>
        <dbReference type="Pfam" id="PF23343"/>
    </source>
</evidence>
<organism evidence="2">
    <name type="scientific">Microvirus mar12</name>
    <dbReference type="NCBI Taxonomy" id="2851144"/>
    <lineage>
        <taxon>Viruses</taxon>
        <taxon>Monodnaviria</taxon>
        <taxon>Sangervirae</taxon>
        <taxon>Phixviricota</taxon>
        <taxon>Malgrandaviricetes</taxon>
        <taxon>Petitvirales</taxon>
        <taxon>Microviridae</taxon>
    </lineage>
</organism>
<accession>A0A8F5MKG7</accession>
<dbReference type="Pfam" id="PF23343">
    <property type="entry name" value="REP_ORF2-G2P"/>
    <property type="match status" value="1"/>
</dbReference>
<sequence length="367" mass="43181">MSMCLSPILFLNPRKIAYKVLKTMLRSWFDENPLKYTGDFASFMREFITDRGFLSQRGREAVSRAGLSDHIQELPCRTCLECRMQNARQWTARCQLEARAHKSNYFVTLTYDDDHVPKTPDGLLTLCYRDFQLFMKSLRKQIDYSVRYRVCSEYGERTRRPHYHAIIFGLELSDLRWLYSVKHGRKIYRSNGGGVPHYTSPWLAGIWARGNVDIAAVEFGSISYVNNYMLKYELGGKQDDWKMLEEFRSSFPQQNACYRSAVKLGIIAPPKHNQSTRPAIGRCAFEECEQQLLETDQLPTGLKLRVKYLHYFDRLLFEKHPEIKIERQRMRANLARAVDYDIGDKEEERKKRGERLAALVKRRYRPL</sequence>
<evidence type="ECO:0000313" key="2">
    <source>
        <dbReference type="EMBL" id="QXN75037.1"/>
    </source>
</evidence>
<protein>
    <submittedName>
        <fullName evidence="2">Replication initiator protein</fullName>
    </submittedName>
</protein>
<dbReference type="EMBL" id="MZ089758">
    <property type="protein sequence ID" value="QXN75037.1"/>
    <property type="molecule type" value="Genomic_DNA"/>
</dbReference>
<proteinExistence type="predicted"/>
<reference evidence="2" key="1">
    <citation type="submission" date="2021-04" db="EMBL/GenBank/DDBJ databases">
        <title>Genomes of microviruses identified in yellow-bellied marmot fecal samples.</title>
        <authorList>
            <person name="Varsani A."/>
            <person name="Kraberger S."/>
            <person name="Chatterjee A."/>
            <person name="Richet C."/>
            <person name="Fontenele R.S."/>
            <person name="Schmidlin K."/>
            <person name="Blumstein D.T."/>
        </authorList>
    </citation>
    <scope>NUCLEOTIDE SEQUENCE</scope>
    <source>
        <strain evidence="2">Mar12</strain>
    </source>
</reference>
<feature type="domain" description="Replication-associated protein ORF2/G2P" evidence="1">
    <location>
        <begin position="104"/>
        <end position="231"/>
    </location>
</feature>
<name>A0A8F5MKG7_9VIRU</name>